<evidence type="ECO:0000313" key="2">
    <source>
        <dbReference type="Proteomes" id="UP000308600"/>
    </source>
</evidence>
<evidence type="ECO:0000313" key="1">
    <source>
        <dbReference type="EMBL" id="TFK73614.1"/>
    </source>
</evidence>
<proteinExistence type="predicted"/>
<organism evidence="1 2">
    <name type="scientific">Pluteus cervinus</name>
    <dbReference type="NCBI Taxonomy" id="181527"/>
    <lineage>
        <taxon>Eukaryota</taxon>
        <taxon>Fungi</taxon>
        <taxon>Dikarya</taxon>
        <taxon>Basidiomycota</taxon>
        <taxon>Agaricomycotina</taxon>
        <taxon>Agaricomycetes</taxon>
        <taxon>Agaricomycetidae</taxon>
        <taxon>Agaricales</taxon>
        <taxon>Pluteineae</taxon>
        <taxon>Pluteaceae</taxon>
        <taxon>Pluteus</taxon>
    </lineage>
</organism>
<accession>A0ACD3B6K1</accession>
<name>A0ACD3B6K1_9AGAR</name>
<reference evidence="1 2" key="1">
    <citation type="journal article" date="2019" name="Nat. Ecol. Evol.">
        <title>Megaphylogeny resolves global patterns of mushroom evolution.</title>
        <authorList>
            <person name="Varga T."/>
            <person name="Krizsan K."/>
            <person name="Foldi C."/>
            <person name="Dima B."/>
            <person name="Sanchez-Garcia M."/>
            <person name="Sanchez-Ramirez S."/>
            <person name="Szollosi G.J."/>
            <person name="Szarkandi J.G."/>
            <person name="Papp V."/>
            <person name="Albert L."/>
            <person name="Andreopoulos W."/>
            <person name="Angelini C."/>
            <person name="Antonin V."/>
            <person name="Barry K.W."/>
            <person name="Bougher N.L."/>
            <person name="Buchanan P."/>
            <person name="Buyck B."/>
            <person name="Bense V."/>
            <person name="Catcheside P."/>
            <person name="Chovatia M."/>
            <person name="Cooper J."/>
            <person name="Damon W."/>
            <person name="Desjardin D."/>
            <person name="Finy P."/>
            <person name="Geml J."/>
            <person name="Haridas S."/>
            <person name="Hughes K."/>
            <person name="Justo A."/>
            <person name="Karasinski D."/>
            <person name="Kautmanova I."/>
            <person name="Kiss B."/>
            <person name="Kocsube S."/>
            <person name="Kotiranta H."/>
            <person name="LaButti K.M."/>
            <person name="Lechner B.E."/>
            <person name="Liimatainen K."/>
            <person name="Lipzen A."/>
            <person name="Lukacs Z."/>
            <person name="Mihaltcheva S."/>
            <person name="Morgado L.N."/>
            <person name="Niskanen T."/>
            <person name="Noordeloos M.E."/>
            <person name="Ohm R.A."/>
            <person name="Ortiz-Santana B."/>
            <person name="Ovrebo C."/>
            <person name="Racz N."/>
            <person name="Riley R."/>
            <person name="Savchenko A."/>
            <person name="Shiryaev A."/>
            <person name="Soop K."/>
            <person name="Spirin V."/>
            <person name="Szebenyi C."/>
            <person name="Tomsovsky M."/>
            <person name="Tulloss R.E."/>
            <person name="Uehling J."/>
            <person name="Grigoriev I.V."/>
            <person name="Vagvolgyi C."/>
            <person name="Papp T."/>
            <person name="Martin F.M."/>
            <person name="Miettinen O."/>
            <person name="Hibbett D.S."/>
            <person name="Nagy L.G."/>
        </authorList>
    </citation>
    <scope>NUCLEOTIDE SEQUENCE [LARGE SCALE GENOMIC DNA]</scope>
    <source>
        <strain evidence="1 2">NL-1719</strain>
    </source>
</reference>
<dbReference type="Proteomes" id="UP000308600">
    <property type="component" value="Unassembled WGS sequence"/>
</dbReference>
<protein>
    <submittedName>
        <fullName evidence="1">Uncharacterized protein</fullName>
    </submittedName>
</protein>
<keyword evidence="2" id="KW-1185">Reference proteome</keyword>
<gene>
    <name evidence="1" type="ORF">BDN72DRAFT_834491</name>
</gene>
<dbReference type="EMBL" id="ML208274">
    <property type="protein sequence ID" value="TFK73614.1"/>
    <property type="molecule type" value="Genomic_DNA"/>
</dbReference>
<sequence length="501" mass="54701">MHFAALAIGVLLLGSQAVLSTTFKFKFSQVEQCEPVSITIIGDTPSDDIPTTLTILPFNSQPVSIPIPNAMANTSSISVSFLPLPVNTTFIATLDNSEGFSATWVSDIMRVQPSNNNACLSSAPVASTQKTFTLASEPSQCEALTVKYDTTRVRSAPNVRLFSPFGPAFLLNMTSDNPTRGMATYLINFFRGKEIILLFDGGVGEQETSDLITILGDTSSSGKCIFNELQNNAAPPSTTPASKGLSKDIVIGLSVGGGVIILISAFMVFYILRERRRRRFQITFDPAMLEKRPYEPETLEYQPYQGTIPRPPRSIPSSIRESFVQDPPYTERQYLEARRTSTSSWSPVLPRDHETGAENEKPPISYGSRLSLNSLDIEGMLNIVAAHSNRSSRQDPVPLGLVQQVSSRPPQAILRPFPGRRRDRNPSDVPRGPTSMMSISSNPFSDENTITPPEARLQTNHSLMRPSLAIPDLNGDPILSSPSRPSIAAGDRNSPNFGIAR</sequence>